<feature type="region of interest" description="Disordered" evidence="1">
    <location>
        <begin position="18"/>
        <end position="47"/>
    </location>
</feature>
<keyword evidence="2" id="KW-0012">Acyltransferase</keyword>
<evidence type="ECO:0000313" key="2">
    <source>
        <dbReference type="EMBL" id="KAJ1719437.1"/>
    </source>
</evidence>
<dbReference type="OrthoDB" id="8068875at2759"/>
<evidence type="ECO:0000256" key="1">
    <source>
        <dbReference type="SAM" id="MobiDB-lite"/>
    </source>
</evidence>
<reference evidence="2" key="1">
    <citation type="submission" date="2022-07" db="EMBL/GenBank/DDBJ databases">
        <title>Phylogenomic reconstructions and comparative analyses of Kickxellomycotina fungi.</title>
        <authorList>
            <person name="Reynolds N.K."/>
            <person name="Stajich J.E."/>
            <person name="Barry K."/>
            <person name="Grigoriev I.V."/>
            <person name="Crous P."/>
            <person name="Smith M.E."/>
        </authorList>
    </citation>
    <scope>NUCLEOTIDE SEQUENCE</scope>
    <source>
        <strain evidence="2">BCRC 34381</strain>
    </source>
</reference>
<dbReference type="GO" id="GO:0061630">
    <property type="term" value="F:ubiquitin protein ligase activity"/>
    <property type="evidence" value="ECO:0007669"/>
    <property type="project" value="UniProtKB-EC"/>
</dbReference>
<name>A0A9W7XUX1_9FUNG</name>
<dbReference type="AlphaFoldDB" id="A0A9W7XUX1"/>
<protein>
    <submittedName>
        <fullName evidence="2">E3 ubiquitin-protein ligase</fullName>
        <ecNumber evidence="2">2.3.2.26</ecNumber>
    </submittedName>
</protein>
<dbReference type="Proteomes" id="UP001143981">
    <property type="component" value="Unassembled WGS sequence"/>
</dbReference>
<feature type="compositionally biased region" description="Low complexity" evidence="1">
    <location>
        <begin position="21"/>
        <end position="33"/>
    </location>
</feature>
<proteinExistence type="predicted"/>
<feature type="non-terminal residue" evidence="2">
    <location>
        <position position="1"/>
    </location>
</feature>
<sequence>MVVSHLLSPLRTLKTKARAVGKSSSGSIDGWSDGPDDDGGGNGPAGGGTDEAAPGRCMAVGLCLCCGSKVSYPDTVACFRCTVCDTINDLKEVVRTEKVVEDGRLVSRPRRPPPPLTLGRLRAGVQAYKKHPEKHSLLEAMIYESFGSWDVLNVSFPSGTEMSADDPAIAFAEVHSAYKTILALPPPFIRAMMSGIEQVLRRPGRPLKAREDIRYLVIIME</sequence>
<keyword evidence="3" id="KW-1185">Reference proteome</keyword>
<accession>A0A9W7XUX1</accession>
<comment type="caution">
    <text evidence="2">The sequence shown here is derived from an EMBL/GenBank/DDBJ whole genome shotgun (WGS) entry which is preliminary data.</text>
</comment>
<dbReference type="EMBL" id="JANBOI010002898">
    <property type="protein sequence ID" value="KAJ1719437.1"/>
    <property type="molecule type" value="Genomic_DNA"/>
</dbReference>
<dbReference type="EC" id="2.3.2.26" evidence="2"/>
<keyword evidence="2" id="KW-0808">Transferase</keyword>
<gene>
    <name evidence="2" type="primary">HUL4_3</name>
    <name evidence="2" type="ORF">LPJ61_006305</name>
</gene>
<evidence type="ECO:0000313" key="3">
    <source>
        <dbReference type="Proteomes" id="UP001143981"/>
    </source>
</evidence>
<organism evidence="2 3">
    <name type="scientific">Coemansia biformis</name>
    <dbReference type="NCBI Taxonomy" id="1286918"/>
    <lineage>
        <taxon>Eukaryota</taxon>
        <taxon>Fungi</taxon>
        <taxon>Fungi incertae sedis</taxon>
        <taxon>Zoopagomycota</taxon>
        <taxon>Kickxellomycotina</taxon>
        <taxon>Kickxellomycetes</taxon>
        <taxon>Kickxellales</taxon>
        <taxon>Kickxellaceae</taxon>
        <taxon>Coemansia</taxon>
    </lineage>
</organism>